<organism evidence="3 4">
    <name type="scientific">Methylovirgula ligni</name>
    <dbReference type="NCBI Taxonomy" id="569860"/>
    <lineage>
        <taxon>Bacteria</taxon>
        <taxon>Pseudomonadati</taxon>
        <taxon>Pseudomonadota</taxon>
        <taxon>Alphaproteobacteria</taxon>
        <taxon>Hyphomicrobiales</taxon>
        <taxon>Beijerinckiaceae</taxon>
        <taxon>Methylovirgula</taxon>
    </lineage>
</organism>
<dbReference type="GO" id="GO:0005975">
    <property type="term" value="P:carbohydrate metabolic process"/>
    <property type="evidence" value="ECO:0007669"/>
    <property type="project" value="InterPro"/>
</dbReference>
<dbReference type="PANTHER" id="PTHR31616:SF0">
    <property type="entry name" value="GLUCAN 1,4-ALPHA-GLUCOSIDASE"/>
    <property type="match status" value="1"/>
</dbReference>
<dbReference type="InterPro" id="IPR045582">
    <property type="entry name" value="Trehalase-like_N"/>
</dbReference>
<protein>
    <submittedName>
        <fullName evidence="3">GH15 family glucan-1,4-alpha-glucosidase</fullName>
    </submittedName>
</protein>
<dbReference type="PANTHER" id="PTHR31616">
    <property type="entry name" value="TREHALASE"/>
    <property type="match status" value="1"/>
</dbReference>
<reference evidence="3 4" key="1">
    <citation type="submission" date="2018-08" db="EMBL/GenBank/DDBJ databases">
        <title>Genomic Encyclopedia of Type Strains, Phase IV (KMG-IV): sequencing the most valuable type-strain genomes for metagenomic binning, comparative biology and taxonomic classification.</title>
        <authorList>
            <person name="Goeker M."/>
        </authorList>
    </citation>
    <scope>NUCLEOTIDE SEQUENCE [LARGE SCALE GENOMIC DNA]</scope>
    <source>
        <strain evidence="3 4">BW863</strain>
    </source>
</reference>
<dbReference type="Proteomes" id="UP000256900">
    <property type="component" value="Unassembled WGS sequence"/>
</dbReference>
<dbReference type="InterPro" id="IPR011613">
    <property type="entry name" value="GH15-like"/>
</dbReference>
<accession>A0A3D9Z4Q6</accession>
<dbReference type="SUPFAM" id="SSF48208">
    <property type="entry name" value="Six-hairpin glycosidases"/>
    <property type="match status" value="1"/>
</dbReference>
<dbReference type="InterPro" id="IPR012341">
    <property type="entry name" value="6hp_glycosidase-like_sf"/>
</dbReference>
<comment type="caution">
    <text evidence="3">The sequence shown here is derived from an EMBL/GenBank/DDBJ whole genome shotgun (WGS) entry which is preliminary data.</text>
</comment>
<keyword evidence="4" id="KW-1185">Reference proteome</keyword>
<dbReference type="Gene3D" id="1.50.10.10">
    <property type="match status" value="1"/>
</dbReference>
<dbReference type="InterPro" id="IPR008928">
    <property type="entry name" value="6-hairpin_glycosidase_sf"/>
</dbReference>
<evidence type="ECO:0000259" key="1">
    <source>
        <dbReference type="Pfam" id="PF00723"/>
    </source>
</evidence>
<evidence type="ECO:0000313" key="3">
    <source>
        <dbReference type="EMBL" id="REF89278.1"/>
    </source>
</evidence>
<dbReference type="EMBL" id="QUMO01000001">
    <property type="protein sequence ID" value="REF89278.1"/>
    <property type="molecule type" value="Genomic_DNA"/>
</dbReference>
<feature type="domain" description="GH15-like" evidence="1">
    <location>
        <begin position="220"/>
        <end position="580"/>
    </location>
</feature>
<evidence type="ECO:0000313" key="4">
    <source>
        <dbReference type="Proteomes" id="UP000256900"/>
    </source>
</evidence>
<gene>
    <name evidence="3" type="ORF">DES32_0497</name>
</gene>
<dbReference type="OrthoDB" id="3902805at2"/>
<dbReference type="Pfam" id="PF00723">
    <property type="entry name" value="Glyco_hydro_15"/>
    <property type="match status" value="1"/>
</dbReference>
<feature type="domain" description="Trehalase-like N-terminal" evidence="2">
    <location>
        <begin position="9"/>
        <end position="149"/>
    </location>
</feature>
<evidence type="ECO:0000259" key="2">
    <source>
        <dbReference type="Pfam" id="PF19291"/>
    </source>
</evidence>
<proteinExistence type="predicted"/>
<dbReference type="RefSeq" id="WP_115835070.1">
    <property type="nucleotide sequence ID" value="NZ_CP025086.1"/>
</dbReference>
<dbReference type="GO" id="GO:0004553">
    <property type="term" value="F:hydrolase activity, hydrolyzing O-glycosyl compounds"/>
    <property type="evidence" value="ECO:0007669"/>
    <property type="project" value="TreeGrafter"/>
</dbReference>
<dbReference type="AlphaFoldDB" id="A0A3D9Z4Q6"/>
<name>A0A3D9Z4Q6_9HYPH</name>
<dbReference type="Pfam" id="PF19291">
    <property type="entry name" value="TREH_N"/>
    <property type="match status" value="1"/>
</dbReference>
<sequence length="596" mass="66204">MQTLDLAAIGNCAIASLIDRGGRHVWFCFPRLDGDPVFSALVNGDDPQQGFMDVVVCDAIETNQRYLPNTAVLETTITDRNGGQVRITDFAPRAQRFGRSFHPPMLIRRIEPMTKRVRLSVRIRPHFNYGATKPSISFGSNHVRYGGGQMALRVTADMAIAYILEETEFALDRPVNLFIGPDESVPEAPDSLAQSFLAATIDDWRAWVRGLSIPFEWQQEVIRSAITLKLCSCEDTGAIVAALTTSIPEAPHTVRNWDYRYCWLRDAFFTVGALNRLGATRTMENFIRFIIDAVLRENDIAIAPLYPISSGTSSEERFASTLSGYQGMGPVRIGNAAVSQIQNDVYGSIILTAAQMFWDARLTYKGLATLYQQLRGMGQLAARYALTVDAGPWEYRGRSKIHTYCAAMCWAALNRLARIADRVGESTEAATWAAQAAKLHSEILERATTPEGWLSGVLDAPVTDATCLLLPEIGFLPANDPRMDKTLDVIAKRLLRDGFIMRYDEADDFGHPETAFLVCTFWYADALAFAGRRDEAREIFKNALSVRNSAGLLSEDILAGPRTLWGNFPQAYSHVGLIHSAARLSRGWEEALWRAS</sequence>